<dbReference type="GO" id="GO:0004650">
    <property type="term" value="F:polygalacturonase activity"/>
    <property type="evidence" value="ECO:0007669"/>
    <property type="project" value="InterPro"/>
</dbReference>
<gene>
    <name evidence="11" type="ORF">CIPAW_12G045900</name>
</gene>
<dbReference type="PROSITE" id="PS00502">
    <property type="entry name" value="POLYGALACTURONASE"/>
    <property type="match status" value="1"/>
</dbReference>
<evidence type="ECO:0000256" key="8">
    <source>
        <dbReference type="PROSITE-ProRule" id="PRU10052"/>
    </source>
</evidence>
<evidence type="ECO:0000256" key="10">
    <source>
        <dbReference type="SAM" id="SignalP"/>
    </source>
</evidence>
<name>A0A8T1NUS7_CARIL</name>
<organism evidence="11 12">
    <name type="scientific">Carya illinoinensis</name>
    <name type="common">Pecan</name>
    <dbReference type="NCBI Taxonomy" id="32201"/>
    <lineage>
        <taxon>Eukaryota</taxon>
        <taxon>Viridiplantae</taxon>
        <taxon>Streptophyta</taxon>
        <taxon>Embryophyta</taxon>
        <taxon>Tracheophyta</taxon>
        <taxon>Spermatophyta</taxon>
        <taxon>Magnoliopsida</taxon>
        <taxon>eudicotyledons</taxon>
        <taxon>Gunneridae</taxon>
        <taxon>Pentapetalae</taxon>
        <taxon>rosids</taxon>
        <taxon>fabids</taxon>
        <taxon>Fagales</taxon>
        <taxon>Juglandaceae</taxon>
        <taxon>Carya</taxon>
    </lineage>
</organism>
<sequence length="414" mass="45306">MSLTFFLCWVCLLMSLLQCPVESQGRPKFFNVMEYGAIADGTTDSSEAFLKAWKEACEWKGRATFVVPLGKIFMVNSIMFEGSCKGQMVFLIRGILKAPTDPSKFLTENWINFRYVDNLTVSGDGTLDGQGKVAWPYNDCRKNPHCPALPVTMRFDFVRNARVHHLRSIDSKGAHFIIFGCQDMNISNINISAPGDSPNTDGIKIGSSQRIGIAHSNIATGDDCIAMLPGTREVNISDVVCGPGHGISIGSLGKSGDEDVLSGIVVKNCTIRGTSDGVRIKTWAYPMLKDTEASNFVYEDIFMDNVSNPIIIDQQYCPVPPCKFVPSRVQISNVTYKNIWGSSGSKVAVTLRCSWKRPCNNVVLEDIDLSYGSGYDGNATALCSHVNGHALGKQNPPSCLQSNWPPPFSSKFLG</sequence>
<evidence type="ECO:0000313" key="12">
    <source>
        <dbReference type="Proteomes" id="UP000811609"/>
    </source>
</evidence>
<evidence type="ECO:0000256" key="3">
    <source>
        <dbReference type="ARBA" id="ARBA00022512"/>
    </source>
</evidence>
<keyword evidence="3" id="KW-0134">Cell wall</keyword>
<dbReference type="GO" id="GO:0071555">
    <property type="term" value="P:cell wall organization"/>
    <property type="evidence" value="ECO:0007669"/>
    <property type="project" value="UniProtKB-KW"/>
</dbReference>
<comment type="caution">
    <text evidence="11">The sequence shown here is derived from an EMBL/GenBank/DDBJ whole genome shotgun (WGS) entry which is preliminary data.</text>
</comment>
<evidence type="ECO:0000256" key="5">
    <source>
        <dbReference type="ARBA" id="ARBA00022801"/>
    </source>
</evidence>
<dbReference type="Proteomes" id="UP000811609">
    <property type="component" value="Chromosome 12"/>
</dbReference>
<dbReference type="EMBL" id="CM031820">
    <property type="protein sequence ID" value="KAG6633401.1"/>
    <property type="molecule type" value="Genomic_DNA"/>
</dbReference>
<evidence type="ECO:0000256" key="7">
    <source>
        <dbReference type="ARBA" id="ARBA00023316"/>
    </source>
</evidence>
<keyword evidence="10" id="KW-0732">Signal</keyword>
<dbReference type="InterPro" id="IPR006626">
    <property type="entry name" value="PbH1"/>
</dbReference>
<dbReference type="Pfam" id="PF00295">
    <property type="entry name" value="Glyco_hydro_28"/>
    <property type="match status" value="1"/>
</dbReference>
<evidence type="ECO:0000313" key="11">
    <source>
        <dbReference type="EMBL" id="KAG6633401.1"/>
    </source>
</evidence>
<reference evidence="11" key="1">
    <citation type="submission" date="2020-12" db="EMBL/GenBank/DDBJ databases">
        <title>WGS assembly of Carya illinoinensis cv. Pawnee.</title>
        <authorList>
            <person name="Platts A."/>
            <person name="Shu S."/>
            <person name="Wright S."/>
            <person name="Barry K."/>
            <person name="Edger P."/>
            <person name="Pires J.C."/>
            <person name="Schmutz J."/>
        </authorList>
    </citation>
    <scope>NUCLEOTIDE SEQUENCE</scope>
    <source>
        <tissue evidence="11">Leaf</tissue>
    </source>
</reference>
<dbReference type="AlphaFoldDB" id="A0A8T1NUS7"/>
<proteinExistence type="inferred from homology"/>
<comment type="subcellular location">
    <subcellularLocation>
        <location evidence="1">Secreted</location>
        <location evidence="1">Cell wall</location>
    </subcellularLocation>
</comment>
<protein>
    <recommendedName>
        <fullName evidence="13">Exopolygalacturonase-like</fullName>
    </recommendedName>
</protein>
<feature type="active site" evidence="8">
    <location>
        <position position="245"/>
    </location>
</feature>
<evidence type="ECO:0000256" key="2">
    <source>
        <dbReference type="ARBA" id="ARBA00008834"/>
    </source>
</evidence>
<dbReference type="FunFam" id="2.160.20.10:FF:000004">
    <property type="entry name" value="Pectin lyase-like superfamily protein"/>
    <property type="match status" value="1"/>
</dbReference>
<keyword evidence="5 9" id="KW-0378">Hydrolase</keyword>
<evidence type="ECO:0000256" key="9">
    <source>
        <dbReference type="RuleBase" id="RU361169"/>
    </source>
</evidence>
<feature type="signal peptide" evidence="10">
    <location>
        <begin position="1"/>
        <end position="23"/>
    </location>
</feature>
<dbReference type="GO" id="GO:0005975">
    <property type="term" value="P:carbohydrate metabolic process"/>
    <property type="evidence" value="ECO:0007669"/>
    <property type="project" value="InterPro"/>
</dbReference>
<evidence type="ECO:0000256" key="4">
    <source>
        <dbReference type="ARBA" id="ARBA00022525"/>
    </source>
</evidence>
<keyword evidence="7" id="KW-0961">Cell wall biogenesis/degradation</keyword>
<evidence type="ECO:0000256" key="1">
    <source>
        <dbReference type="ARBA" id="ARBA00004191"/>
    </source>
</evidence>
<keyword evidence="12" id="KW-1185">Reference proteome</keyword>
<accession>A0A8T1NUS7</accession>
<feature type="chain" id="PRO_5035767460" description="Exopolygalacturonase-like" evidence="10">
    <location>
        <begin position="24"/>
        <end position="414"/>
    </location>
</feature>
<dbReference type="InterPro" id="IPR000743">
    <property type="entry name" value="Glyco_hydro_28"/>
</dbReference>
<dbReference type="PANTHER" id="PTHR31375">
    <property type="match status" value="1"/>
</dbReference>
<dbReference type="SMART" id="SM00710">
    <property type="entry name" value="PbH1"/>
    <property type="match status" value="4"/>
</dbReference>
<evidence type="ECO:0008006" key="13">
    <source>
        <dbReference type="Google" id="ProtNLM"/>
    </source>
</evidence>
<comment type="similarity">
    <text evidence="2 9">Belongs to the glycosyl hydrolase 28 family.</text>
</comment>
<keyword evidence="6 9" id="KW-0326">Glycosidase</keyword>
<keyword evidence="4" id="KW-0964">Secreted</keyword>
<evidence type="ECO:0000256" key="6">
    <source>
        <dbReference type="ARBA" id="ARBA00023295"/>
    </source>
</evidence>